<dbReference type="GO" id="GO:0004674">
    <property type="term" value="F:protein serine/threonine kinase activity"/>
    <property type="evidence" value="ECO:0007669"/>
    <property type="project" value="UniProtKB-KW"/>
</dbReference>
<dbReference type="SUPFAM" id="SSF56112">
    <property type="entry name" value="Protein kinase-like (PK-like)"/>
    <property type="match status" value="1"/>
</dbReference>
<dbReference type="PROSITE" id="PS00108">
    <property type="entry name" value="PROTEIN_KINASE_ST"/>
    <property type="match status" value="1"/>
</dbReference>
<evidence type="ECO:0000256" key="5">
    <source>
        <dbReference type="ARBA" id="ARBA00022840"/>
    </source>
</evidence>
<evidence type="ECO:0000256" key="1">
    <source>
        <dbReference type="ARBA" id="ARBA00022527"/>
    </source>
</evidence>
<evidence type="ECO:0000259" key="6">
    <source>
        <dbReference type="PROSITE" id="PS50011"/>
    </source>
</evidence>
<dbReference type="Gene3D" id="1.10.510.10">
    <property type="entry name" value="Transferase(Phosphotransferase) domain 1"/>
    <property type="match status" value="1"/>
</dbReference>
<dbReference type="GO" id="GO:0005524">
    <property type="term" value="F:ATP binding"/>
    <property type="evidence" value="ECO:0007669"/>
    <property type="project" value="UniProtKB-KW"/>
</dbReference>
<keyword evidence="4" id="KW-0418">Kinase</keyword>
<keyword evidence="5" id="KW-0067">ATP-binding</keyword>
<evidence type="ECO:0000256" key="3">
    <source>
        <dbReference type="ARBA" id="ARBA00022741"/>
    </source>
</evidence>
<proteinExistence type="predicted"/>
<accession>A0A7S1EUI6</accession>
<name>A0A7S1EUI6_9RHOD</name>
<protein>
    <recommendedName>
        <fullName evidence="6">Protein kinase domain-containing protein</fullName>
    </recommendedName>
</protein>
<dbReference type="PANTHER" id="PTHR24349">
    <property type="entry name" value="SERINE/THREONINE-PROTEIN KINASE"/>
    <property type="match status" value="1"/>
</dbReference>
<organism evidence="7">
    <name type="scientific">Timspurckia oligopyrenoides</name>
    <dbReference type="NCBI Taxonomy" id="708627"/>
    <lineage>
        <taxon>Eukaryota</taxon>
        <taxon>Rhodophyta</taxon>
        <taxon>Bangiophyceae</taxon>
        <taxon>Porphyridiales</taxon>
        <taxon>Porphyridiaceae</taxon>
        <taxon>Timspurckia</taxon>
    </lineage>
</organism>
<dbReference type="Gene3D" id="3.30.200.20">
    <property type="entry name" value="Phosphorylase Kinase, domain 1"/>
    <property type="match status" value="1"/>
</dbReference>
<dbReference type="InterPro" id="IPR000719">
    <property type="entry name" value="Prot_kinase_dom"/>
</dbReference>
<keyword evidence="2" id="KW-0808">Transferase</keyword>
<feature type="domain" description="Protein kinase" evidence="6">
    <location>
        <begin position="46"/>
        <end position="329"/>
    </location>
</feature>
<evidence type="ECO:0000313" key="7">
    <source>
        <dbReference type="EMBL" id="CAD8824652.1"/>
    </source>
</evidence>
<sequence length="363" mass="41629">MESLLETNENSTRQNCQKVINNGLTRYTLSDSIAEHHKRELASHNYYIQSRIGSGGQAIVYRVTHEDTRESYAAKAVVRSRFRNFNRNGNGGAASVHNLDIDAELNAEIQAMQILQGNKYCVKLKCVVESRIAVYLIMELLSGGDLLHKAFQTELSELNAISICSQILSALKSFNQLGIYHRDVKPENIMFLSTKTSDYRLKFIDFGLAHVSNPRFKSDSNPQKTVYSRGLIGTSEYLPPEVFNNEEEYRLDKVDIYGVGVMMYLILTGIRPFGKNCNENEREPDFSSKIWNGRSENVRDFVKYLMESNANMRPCMDEALDRCMTIEWNLRKAKVWNGIRDFIVPFSYESKKSNRIVCSTRYV</sequence>
<evidence type="ECO:0000256" key="4">
    <source>
        <dbReference type="ARBA" id="ARBA00022777"/>
    </source>
</evidence>
<keyword evidence="3" id="KW-0547">Nucleotide-binding</keyword>
<dbReference type="EMBL" id="HBFP01012524">
    <property type="protein sequence ID" value="CAD8824652.1"/>
    <property type="molecule type" value="Transcribed_RNA"/>
</dbReference>
<evidence type="ECO:0000256" key="2">
    <source>
        <dbReference type="ARBA" id="ARBA00022679"/>
    </source>
</evidence>
<dbReference type="InterPro" id="IPR008271">
    <property type="entry name" value="Ser/Thr_kinase_AS"/>
</dbReference>
<dbReference type="Pfam" id="PF00069">
    <property type="entry name" value="Pkinase"/>
    <property type="match status" value="1"/>
</dbReference>
<dbReference type="InterPro" id="IPR011009">
    <property type="entry name" value="Kinase-like_dom_sf"/>
</dbReference>
<gene>
    <name evidence="7" type="ORF">TOLI1172_LOCUS9051</name>
</gene>
<keyword evidence="1" id="KW-0723">Serine/threonine-protein kinase</keyword>
<dbReference type="PROSITE" id="PS50011">
    <property type="entry name" value="PROTEIN_KINASE_DOM"/>
    <property type="match status" value="1"/>
</dbReference>
<dbReference type="AlphaFoldDB" id="A0A7S1EUI6"/>
<reference evidence="7" key="1">
    <citation type="submission" date="2021-01" db="EMBL/GenBank/DDBJ databases">
        <authorList>
            <person name="Corre E."/>
            <person name="Pelletier E."/>
            <person name="Niang G."/>
            <person name="Scheremetjew M."/>
            <person name="Finn R."/>
            <person name="Kale V."/>
            <person name="Holt S."/>
            <person name="Cochrane G."/>
            <person name="Meng A."/>
            <person name="Brown T."/>
            <person name="Cohen L."/>
        </authorList>
    </citation>
    <scope>NUCLEOTIDE SEQUENCE</scope>
    <source>
        <strain evidence="7">CCMP3278</strain>
    </source>
</reference>
<dbReference type="InterPro" id="IPR050205">
    <property type="entry name" value="CDPK_Ser/Thr_kinases"/>
</dbReference>
<dbReference type="SMART" id="SM00220">
    <property type="entry name" value="S_TKc"/>
    <property type="match status" value="1"/>
</dbReference>